<evidence type="ECO:0000313" key="11">
    <source>
        <dbReference type="EMBL" id="RUQ32544.1"/>
    </source>
</evidence>
<evidence type="ECO:0000256" key="6">
    <source>
        <dbReference type="ARBA" id="ARBA00022989"/>
    </source>
</evidence>
<dbReference type="PANTHER" id="PTHR30266">
    <property type="entry name" value="MECHANOSENSITIVE CHANNEL MSCL"/>
    <property type="match status" value="1"/>
</dbReference>
<dbReference type="RefSeq" id="WP_126862835.1">
    <property type="nucleotide sequence ID" value="NZ_JAUSTX010000002.1"/>
</dbReference>
<keyword evidence="6 10" id="KW-1133">Transmembrane helix</keyword>
<dbReference type="NCBIfam" id="TIGR00220">
    <property type="entry name" value="mscL"/>
    <property type="match status" value="1"/>
</dbReference>
<comment type="caution">
    <text evidence="11">The sequence shown here is derived from an EMBL/GenBank/DDBJ whole genome shotgun (WGS) entry which is preliminary data.</text>
</comment>
<dbReference type="Proteomes" id="UP000267430">
    <property type="component" value="Unassembled WGS sequence"/>
</dbReference>
<evidence type="ECO:0000256" key="8">
    <source>
        <dbReference type="ARBA" id="ARBA00023136"/>
    </source>
</evidence>
<evidence type="ECO:0000256" key="10">
    <source>
        <dbReference type="HAMAP-Rule" id="MF_00115"/>
    </source>
</evidence>
<dbReference type="Pfam" id="PF01741">
    <property type="entry name" value="MscL"/>
    <property type="match status" value="1"/>
</dbReference>
<dbReference type="HAMAP" id="MF_00115">
    <property type="entry name" value="MscL"/>
    <property type="match status" value="1"/>
</dbReference>
<evidence type="ECO:0000313" key="12">
    <source>
        <dbReference type="Proteomes" id="UP000267430"/>
    </source>
</evidence>
<dbReference type="Gene3D" id="1.10.1200.120">
    <property type="entry name" value="Large-conductance mechanosensitive channel, MscL, domain 1"/>
    <property type="match status" value="1"/>
</dbReference>
<keyword evidence="4 10" id="KW-1003">Cell membrane</keyword>
<dbReference type="SUPFAM" id="SSF81330">
    <property type="entry name" value="Gated mechanosensitive channel"/>
    <property type="match status" value="1"/>
</dbReference>
<dbReference type="GO" id="GO:0005886">
    <property type="term" value="C:plasma membrane"/>
    <property type="evidence" value="ECO:0007669"/>
    <property type="project" value="UniProtKB-SubCell"/>
</dbReference>
<dbReference type="EMBL" id="RYZZ01000001">
    <property type="protein sequence ID" value="RUQ32544.1"/>
    <property type="molecule type" value="Genomic_DNA"/>
</dbReference>
<keyword evidence="5 10" id="KW-0812">Transmembrane</keyword>
<evidence type="ECO:0000256" key="1">
    <source>
        <dbReference type="ARBA" id="ARBA00004651"/>
    </source>
</evidence>
<dbReference type="OrthoDB" id="9810350at2"/>
<proteinExistence type="inferred from homology"/>
<dbReference type="NCBIfam" id="NF010557">
    <property type="entry name" value="PRK13952.1"/>
    <property type="match status" value="1"/>
</dbReference>
<gene>
    <name evidence="10 11" type="primary">mscL</name>
    <name evidence="11" type="ORF">ELQ35_00115</name>
</gene>
<comment type="subcellular location">
    <subcellularLocation>
        <location evidence="1 10">Cell membrane</location>
        <topology evidence="1 10">Multi-pass membrane protein</topology>
    </subcellularLocation>
</comment>
<evidence type="ECO:0000256" key="9">
    <source>
        <dbReference type="ARBA" id="ARBA00023303"/>
    </source>
</evidence>
<accession>A0A3S0VTV8</accession>
<keyword evidence="12" id="KW-1185">Reference proteome</keyword>
<name>A0A3S0VTV8_9BACI</name>
<keyword evidence="3 10" id="KW-0813">Transport</keyword>
<sequence>MFKEFKKFIMRGNVLDLAVGVVIGAAFSKIVDSTVNDILMPPIGLIIGKVDFSNLYINLSGKDYSSLADAQEAGAATINYGLFLTNIINFLIITFVIFLIVKQVNRYHNKAEPKTAVTKKCPECISDIPISARRCPACTTYLPETENEWTT</sequence>
<dbReference type="PRINTS" id="PR01264">
    <property type="entry name" value="MECHCHANNEL"/>
</dbReference>
<comment type="subunit">
    <text evidence="10">Homopentamer.</text>
</comment>
<keyword evidence="8 10" id="KW-0472">Membrane</keyword>
<dbReference type="InterPro" id="IPR001185">
    <property type="entry name" value="MS_channel"/>
</dbReference>
<dbReference type="PROSITE" id="PS01327">
    <property type="entry name" value="MSCL"/>
    <property type="match status" value="1"/>
</dbReference>
<keyword evidence="7 10" id="KW-0406">Ion transport</keyword>
<comment type="similarity">
    <text evidence="2 10">Belongs to the MscL family.</text>
</comment>
<comment type="function">
    <text evidence="10">Channel that opens in response to stretch forces in the membrane lipid bilayer. May participate in the regulation of osmotic pressure changes within the cell.</text>
</comment>
<dbReference type="GO" id="GO:0008381">
    <property type="term" value="F:mechanosensitive monoatomic ion channel activity"/>
    <property type="evidence" value="ECO:0007669"/>
    <property type="project" value="UniProtKB-UniRule"/>
</dbReference>
<dbReference type="InterPro" id="IPR036019">
    <property type="entry name" value="MscL_channel"/>
</dbReference>
<keyword evidence="9 10" id="KW-0407">Ion channel</keyword>
<evidence type="ECO:0000256" key="4">
    <source>
        <dbReference type="ARBA" id="ARBA00022475"/>
    </source>
</evidence>
<feature type="transmembrane region" description="Helical" evidence="10">
    <location>
        <begin position="12"/>
        <end position="31"/>
    </location>
</feature>
<feature type="transmembrane region" description="Helical" evidence="10">
    <location>
        <begin position="80"/>
        <end position="101"/>
    </location>
</feature>
<evidence type="ECO:0000256" key="2">
    <source>
        <dbReference type="ARBA" id="ARBA00007254"/>
    </source>
</evidence>
<dbReference type="AlphaFoldDB" id="A0A3S0VTV8"/>
<evidence type="ECO:0000256" key="3">
    <source>
        <dbReference type="ARBA" id="ARBA00022448"/>
    </source>
</evidence>
<evidence type="ECO:0000256" key="7">
    <source>
        <dbReference type="ARBA" id="ARBA00023065"/>
    </source>
</evidence>
<protein>
    <recommendedName>
        <fullName evidence="10">Large-conductance mechanosensitive channel</fullName>
    </recommendedName>
</protein>
<dbReference type="InterPro" id="IPR019823">
    <property type="entry name" value="Mechanosensitive_channel_CS"/>
</dbReference>
<dbReference type="InterPro" id="IPR037673">
    <property type="entry name" value="MSC/AndL"/>
</dbReference>
<reference evidence="11 12" key="1">
    <citation type="submission" date="2018-12" db="EMBL/GenBank/DDBJ databases">
        <title>Bacillus chawlae sp. nov., Bacillus glennii sp. nov., and Bacillus saganii sp. nov. Isolated from the Vehicle Assembly Building at Kennedy Space Center where the Viking Spacecraft were Assembled.</title>
        <authorList>
            <person name="Seuylemezian A."/>
            <person name="Vaishampayan P."/>
        </authorList>
    </citation>
    <scope>NUCLEOTIDE SEQUENCE [LARGE SCALE GENOMIC DNA]</scope>
    <source>
        <strain evidence="11 12">L5</strain>
    </source>
</reference>
<organism evidence="11 12">
    <name type="scientific">Peribacillus cavernae</name>
    <dbReference type="NCBI Taxonomy" id="1674310"/>
    <lineage>
        <taxon>Bacteria</taxon>
        <taxon>Bacillati</taxon>
        <taxon>Bacillota</taxon>
        <taxon>Bacilli</taxon>
        <taxon>Bacillales</taxon>
        <taxon>Bacillaceae</taxon>
        <taxon>Peribacillus</taxon>
    </lineage>
</organism>
<evidence type="ECO:0000256" key="5">
    <source>
        <dbReference type="ARBA" id="ARBA00022692"/>
    </source>
</evidence>
<dbReference type="PANTHER" id="PTHR30266:SF2">
    <property type="entry name" value="LARGE-CONDUCTANCE MECHANOSENSITIVE CHANNEL"/>
    <property type="match status" value="1"/>
</dbReference>